<evidence type="ECO:0000313" key="7">
    <source>
        <dbReference type="Proteomes" id="UP000031524"/>
    </source>
</evidence>
<dbReference type="GO" id="GO:0004674">
    <property type="term" value="F:protein serine/threonine kinase activity"/>
    <property type="evidence" value="ECO:0007669"/>
    <property type="project" value="TreeGrafter"/>
</dbReference>
<evidence type="ECO:0000313" key="6">
    <source>
        <dbReference type="EMBL" id="AJE32957.1"/>
    </source>
</evidence>
<dbReference type="InterPro" id="IPR017508">
    <property type="entry name" value="HipA_N1"/>
</dbReference>
<dbReference type="OrthoDB" id="3182374at2"/>
<keyword evidence="7" id="KW-1185">Reference proteome</keyword>
<organism evidence="6 7">
    <name type="scientific">Corynebacterium humireducens NBRC 106098 = DSM 45392</name>
    <dbReference type="NCBI Taxonomy" id="1223515"/>
    <lineage>
        <taxon>Bacteria</taxon>
        <taxon>Bacillati</taxon>
        <taxon>Actinomycetota</taxon>
        <taxon>Actinomycetes</taxon>
        <taxon>Mycobacteriales</taxon>
        <taxon>Corynebacteriaceae</taxon>
        <taxon>Corynebacterium</taxon>
    </lineage>
</organism>
<evidence type="ECO:0000256" key="2">
    <source>
        <dbReference type="ARBA" id="ARBA00022679"/>
    </source>
</evidence>
<dbReference type="Proteomes" id="UP000031524">
    <property type="component" value="Chromosome"/>
</dbReference>
<gene>
    <name evidence="6" type="ORF">B842_05530</name>
</gene>
<proteinExistence type="inferred from homology"/>
<dbReference type="InterPro" id="IPR012893">
    <property type="entry name" value="HipA-like_C"/>
</dbReference>
<dbReference type="InterPro" id="IPR052028">
    <property type="entry name" value="HipA_Ser/Thr_kinase"/>
</dbReference>
<evidence type="ECO:0008006" key="8">
    <source>
        <dbReference type="Google" id="ProtNLM"/>
    </source>
</evidence>
<dbReference type="PANTHER" id="PTHR37419:SF1">
    <property type="entry name" value="SERINE_THREONINE-PROTEIN KINASE TOXIN HIPA"/>
    <property type="match status" value="1"/>
</dbReference>
<keyword evidence="2" id="KW-0808">Transferase</keyword>
<dbReference type="Pfam" id="PF07804">
    <property type="entry name" value="HipA_C"/>
    <property type="match status" value="1"/>
</dbReference>
<accession>A0A0B5D741</accession>
<dbReference type="PANTHER" id="PTHR37419">
    <property type="entry name" value="SERINE/THREONINE-PROTEIN KINASE TOXIN HIPA"/>
    <property type="match status" value="1"/>
</dbReference>
<dbReference type="STRING" id="1223515.B842_05530"/>
<evidence type="ECO:0000259" key="4">
    <source>
        <dbReference type="Pfam" id="PF07804"/>
    </source>
</evidence>
<evidence type="ECO:0000256" key="3">
    <source>
        <dbReference type="ARBA" id="ARBA00022777"/>
    </source>
</evidence>
<dbReference type="NCBIfam" id="TIGR03071">
    <property type="entry name" value="couple_hipA"/>
    <property type="match status" value="1"/>
</dbReference>
<feature type="domain" description="HipA N-terminal subdomain 1" evidence="5">
    <location>
        <begin position="13"/>
        <end position="110"/>
    </location>
</feature>
<evidence type="ECO:0000259" key="5">
    <source>
        <dbReference type="Pfam" id="PF13657"/>
    </source>
</evidence>
<name>A0A0B5D741_9CORY</name>
<dbReference type="Pfam" id="PF13657">
    <property type="entry name" value="Couple_hipA"/>
    <property type="match status" value="1"/>
</dbReference>
<dbReference type="EMBL" id="CP005286">
    <property type="protein sequence ID" value="AJE32957.1"/>
    <property type="molecule type" value="Genomic_DNA"/>
</dbReference>
<sequence>MTGPDPRHVQRADVLIGDQLAAHLSRVDNTVEFRYTDSYLDAGGESVATTLPLSGQPVITVGGAVPPYFAGLLPEGRRLTALRTAVKTSADDELSLLLAVGADAAGVVSVVPSGMRPAAPEPRITVTDDARLDFSEVLTGAGLPDPVALAGVQDKVSARTIAVPVHTQGAEAILKVSPPEFPALVENELACYRIADANRLNIPYANATRLVDAHGRSGLLVERFDRRGSTRLAMEDAAQLLGVWPSQKYTVSMEEVAEAVARVCVSPVLALRSIAFQLAMAWLTGNGDLHAKNVSVLHDGRGYHPSPVYDIPSTVPYGDPDLALPVGGSRTGLSRRRFLAFTDAVGLPRPAADTVADEALQLTEDAAERIIEATRFDPRRSRDLRRVLASRRRHWH</sequence>
<feature type="domain" description="HipA-like C-terminal" evidence="4">
    <location>
        <begin position="148"/>
        <end position="363"/>
    </location>
</feature>
<dbReference type="RefSeq" id="WP_040085635.1">
    <property type="nucleotide sequence ID" value="NZ_BCSU01000002.1"/>
</dbReference>
<dbReference type="GO" id="GO:0005829">
    <property type="term" value="C:cytosol"/>
    <property type="evidence" value="ECO:0007669"/>
    <property type="project" value="TreeGrafter"/>
</dbReference>
<dbReference type="KEGG" id="chm:B842_05530"/>
<dbReference type="HOGENOM" id="CLU_030167_4_0_11"/>
<reference evidence="6 7" key="1">
    <citation type="submission" date="2013-04" db="EMBL/GenBank/DDBJ databases">
        <title>Complete genome sequence of Corynebacterium humireducens DSM 45392(T), isolated from a wastewater-fed microbial fuel cell.</title>
        <authorList>
            <person name="Ruckert C."/>
            <person name="Albersmeier A."/>
            <person name="Kalinowski J."/>
        </authorList>
    </citation>
    <scope>NUCLEOTIDE SEQUENCE [LARGE SCALE GENOMIC DNA]</scope>
    <source>
        <strain evidence="7">MFC-5</strain>
    </source>
</reference>
<comment type="similarity">
    <text evidence="1">Belongs to the HipA Ser/Thr kinase family.</text>
</comment>
<dbReference type="AlphaFoldDB" id="A0A0B5D741"/>
<keyword evidence="3" id="KW-0418">Kinase</keyword>
<evidence type="ECO:0000256" key="1">
    <source>
        <dbReference type="ARBA" id="ARBA00010164"/>
    </source>
</evidence>
<protein>
    <recommendedName>
        <fullName evidence="8">HipA-like protein</fullName>
    </recommendedName>
</protein>